<evidence type="ECO:0000313" key="1">
    <source>
        <dbReference type="EMBL" id="GFD43134.1"/>
    </source>
</evidence>
<keyword evidence="1" id="KW-0548">Nucleotidyltransferase</keyword>
<proteinExistence type="predicted"/>
<reference evidence="1" key="1">
    <citation type="journal article" date="2019" name="Sci. Rep.">
        <title>Draft genome of Tanacetum cinerariifolium, the natural source of mosquito coil.</title>
        <authorList>
            <person name="Yamashiro T."/>
            <person name="Shiraishi A."/>
            <person name="Satake H."/>
            <person name="Nakayama K."/>
        </authorList>
    </citation>
    <scope>NUCLEOTIDE SEQUENCE</scope>
</reference>
<sequence length="147" mass="16651">KSRSPTLVSDASVSESDACKVPIVKTSSPTLTPFRESDLFLVEIKDFLNDNSIPMEIEMSVFDPEGDILLIEKLLNEDPYQLPMMDLKVVEESKENSFVEEPPELELKELPPHIEYAFLEDSNKLPVIIAKNLKFDEKEALINVLKS</sequence>
<dbReference type="EMBL" id="BKCJ011590892">
    <property type="protein sequence ID" value="GFD43134.1"/>
    <property type="molecule type" value="Genomic_DNA"/>
</dbReference>
<dbReference type="GO" id="GO:0003964">
    <property type="term" value="F:RNA-directed DNA polymerase activity"/>
    <property type="evidence" value="ECO:0007669"/>
    <property type="project" value="UniProtKB-KW"/>
</dbReference>
<keyword evidence="1" id="KW-0808">Transferase</keyword>
<feature type="non-terminal residue" evidence="1">
    <location>
        <position position="147"/>
    </location>
</feature>
<protein>
    <submittedName>
        <fullName evidence="1">Reverse transcriptase domain-containing protein</fullName>
    </submittedName>
</protein>
<organism evidence="1">
    <name type="scientific">Tanacetum cinerariifolium</name>
    <name type="common">Dalmatian daisy</name>
    <name type="synonym">Chrysanthemum cinerariifolium</name>
    <dbReference type="NCBI Taxonomy" id="118510"/>
    <lineage>
        <taxon>Eukaryota</taxon>
        <taxon>Viridiplantae</taxon>
        <taxon>Streptophyta</taxon>
        <taxon>Embryophyta</taxon>
        <taxon>Tracheophyta</taxon>
        <taxon>Spermatophyta</taxon>
        <taxon>Magnoliopsida</taxon>
        <taxon>eudicotyledons</taxon>
        <taxon>Gunneridae</taxon>
        <taxon>Pentapetalae</taxon>
        <taxon>asterids</taxon>
        <taxon>campanulids</taxon>
        <taxon>Asterales</taxon>
        <taxon>Asteraceae</taxon>
        <taxon>Asteroideae</taxon>
        <taxon>Anthemideae</taxon>
        <taxon>Anthemidinae</taxon>
        <taxon>Tanacetum</taxon>
    </lineage>
</organism>
<dbReference type="AlphaFoldDB" id="A0A699WFL7"/>
<name>A0A699WFL7_TANCI</name>
<comment type="caution">
    <text evidence="1">The sequence shown here is derived from an EMBL/GenBank/DDBJ whole genome shotgun (WGS) entry which is preliminary data.</text>
</comment>
<keyword evidence="1" id="KW-0695">RNA-directed DNA polymerase</keyword>
<feature type="non-terminal residue" evidence="1">
    <location>
        <position position="1"/>
    </location>
</feature>
<gene>
    <name evidence="1" type="ORF">Tci_915103</name>
</gene>
<accession>A0A699WFL7</accession>